<name>A0A4Z2CM18_SCHJA</name>
<keyword evidence="3" id="KW-1185">Reference proteome</keyword>
<organism evidence="2 3">
    <name type="scientific">Schistosoma japonicum</name>
    <name type="common">Blood fluke</name>
    <dbReference type="NCBI Taxonomy" id="6182"/>
    <lineage>
        <taxon>Eukaryota</taxon>
        <taxon>Metazoa</taxon>
        <taxon>Spiralia</taxon>
        <taxon>Lophotrochozoa</taxon>
        <taxon>Platyhelminthes</taxon>
        <taxon>Trematoda</taxon>
        <taxon>Digenea</taxon>
        <taxon>Strigeidida</taxon>
        <taxon>Schistosomatoidea</taxon>
        <taxon>Schistosomatidae</taxon>
        <taxon>Schistosoma</taxon>
    </lineage>
</organism>
<evidence type="ECO:0000256" key="1">
    <source>
        <dbReference type="SAM" id="SignalP"/>
    </source>
</evidence>
<reference evidence="2 3" key="1">
    <citation type="submission" date="2019-03" db="EMBL/GenBank/DDBJ databases">
        <title>An improved genome assembly of the fluke Schistosoma japonicum.</title>
        <authorList>
            <person name="Hu W."/>
            <person name="Luo F."/>
            <person name="Yin M."/>
            <person name="Mo X."/>
            <person name="Sun C."/>
            <person name="Wu Q."/>
            <person name="Zhu B."/>
            <person name="Xiang M."/>
            <person name="Wang J."/>
            <person name="Wang Y."/>
            <person name="Zhang T."/>
            <person name="Xu B."/>
            <person name="Zheng H."/>
            <person name="Feng Z."/>
        </authorList>
    </citation>
    <scope>NUCLEOTIDE SEQUENCE [LARGE SCALE GENOMIC DNA]</scope>
    <source>
        <strain evidence="2">HuSjv2</strain>
        <tissue evidence="2">Worms</tissue>
    </source>
</reference>
<proteinExistence type="predicted"/>
<feature type="chain" id="PRO_5021508374" evidence="1">
    <location>
        <begin position="24"/>
        <end position="266"/>
    </location>
</feature>
<accession>A0A4Z2CM18</accession>
<dbReference type="Proteomes" id="UP000311919">
    <property type="component" value="Unassembled WGS sequence"/>
</dbReference>
<protein>
    <submittedName>
        <fullName evidence="2">Uncharacterized protein</fullName>
    </submittedName>
</protein>
<dbReference type="AlphaFoldDB" id="A0A4Z2CM18"/>
<comment type="caution">
    <text evidence="2">The sequence shown here is derived from an EMBL/GenBank/DDBJ whole genome shotgun (WGS) entry which is preliminary data.</text>
</comment>
<keyword evidence="1" id="KW-0732">Signal</keyword>
<sequence length="266" mass="29570">MLVPVKQMTYLLYWSIILTMSSSIHLLNNTVTQDVAHYTDSMSTDLKELVSPNPSLPVKKKDRFLITGLTINIHQMTFKSFIIFLSGVVYMGDVFNNGDQIRSIRIVNSSSTGNYMNVSTYSNAFCILTDKLNYCNTNPKATAIFRICFFEDGIMQYNIVGSSSESENCNMTIEIANGIYNGSADGNGTIIKESVIHTVVYPGSIIVGDNTLTIAPLPRCLAQTFCNTCIAESLLNESVLGRRITTNVCPIIVNRIIYRIYHNAII</sequence>
<evidence type="ECO:0000313" key="2">
    <source>
        <dbReference type="EMBL" id="TNN05218.1"/>
    </source>
</evidence>
<dbReference type="OrthoDB" id="6242031at2759"/>
<feature type="signal peptide" evidence="1">
    <location>
        <begin position="1"/>
        <end position="23"/>
    </location>
</feature>
<gene>
    <name evidence="2" type="ORF">EWB00_009515</name>
</gene>
<dbReference type="EMBL" id="SKCS01000567">
    <property type="protein sequence ID" value="TNN05218.1"/>
    <property type="molecule type" value="Genomic_DNA"/>
</dbReference>
<evidence type="ECO:0000313" key="3">
    <source>
        <dbReference type="Proteomes" id="UP000311919"/>
    </source>
</evidence>